<evidence type="ECO:0000256" key="2">
    <source>
        <dbReference type="ARBA" id="ARBA00012705"/>
    </source>
</evidence>
<dbReference type="Pfam" id="PF02803">
    <property type="entry name" value="Thiolase_C"/>
    <property type="match status" value="1"/>
</dbReference>
<keyword evidence="4 6" id="KW-0012">Acyltransferase</keyword>
<dbReference type="PIRSF" id="PIRSF000429">
    <property type="entry name" value="Ac-CoA_Ac_transf"/>
    <property type="match status" value="1"/>
</dbReference>
<keyword evidence="3 6" id="KW-0808">Transferase</keyword>
<reference evidence="10 11" key="1">
    <citation type="submission" date="2020-07" db="EMBL/GenBank/DDBJ databases">
        <authorList>
            <person name="Zhuang K."/>
            <person name="Ran Y."/>
        </authorList>
    </citation>
    <scope>NUCLEOTIDE SEQUENCE [LARGE SCALE GENOMIC DNA]</scope>
    <source>
        <strain evidence="10 11">WCH-YHL-001</strain>
    </source>
</reference>
<evidence type="ECO:0000256" key="3">
    <source>
        <dbReference type="ARBA" id="ARBA00022679"/>
    </source>
</evidence>
<dbReference type="PANTHER" id="PTHR18919">
    <property type="entry name" value="ACETYL-COA C-ACYLTRANSFERASE"/>
    <property type="match status" value="1"/>
</dbReference>
<organism evidence="10 11">
    <name type="scientific">Nocardia huaxiensis</name>
    <dbReference type="NCBI Taxonomy" id="2755382"/>
    <lineage>
        <taxon>Bacteria</taxon>
        <taxon>Bacillati</taxon>
        <taxon>Actinomycetota</taxon>
        <taxon>Actinomycetes</taxon>
        <taxon>Mycobacteriales</taxon>
        <taxon>Nocardiaceae</taxon>
        <taxon>Nocardia</taxon>
    </lineage>
</organism>
<feature type="domain" description="Thiolase N-terminal" evidence="8">
    <location>
        <begin position="125"/>
        <end position="230"/>
    </location>
</feature>
<evidence type="ECO:0000259" key="8">
    <source>
        <dbReference type="Pfam" id="PF00108"/>
    </source>
</evidence>
<evidence type="ECO:0000256" key="1">
    <source>
        <dbReference type="ARBA" id="ARBA00010982"/>
    </source>
</evidence>
<feature type="domain" description="Thiolase C-terminal" evidence="9">
    <location>
        <begin position="238"/>
        <end position="364"/>
    </location>
</feature>
<evidence type="ECO:0000256" key="5">
    <source>
        <dbReference type="ARBA" id="ARBA00040529"/>
    </source>
</evidence>
<evidence type="ECO:0000313" key="11">
    <source>
        <dbReference type="Proteomes" id="UP000515512"/>
    </source>
</evidence>
<feature type="signal peptide" evidence="7">
    <location>
        <begin position="1"/>
        <end position="22"/>
    </location>
</feature>
<accession>A0A7D6VBA0</accession>
<dbReference type="InterPro" id="IPR002155">
    <property type="entry name" value="Thiolase"/>
</dbReference>
<feature type="chain" id="PRO_5027872552" description="Probable acetyl-CoA acetyltransferase" evidence="7">
    <location>
        <begin position="23"/>
        <end position="393"/>
    </location>
</feature>
<protein>
    <recommendedName>
        <fullName evidence="5">Probable acetyl-CoA acetyltransferase</fullName>
        <ecNumber evidence="2">2.3.1.9</ecNumber>
    </recommendedName>
</protein>
<proteinExistence type="inferred from homology"/>
<evidence type="ECO:0000256" key="4">
    <source>
        <dbReference type="ARBA" id="ARBA00023315"/>
    </source>
</evidence>
<dbReference type="KEGG" id="nhu:H0264_00875"/>
<evidence type="ECO:0000259" key="9">
    <source>
        <dbReference type="Pfam" id="PF02803"/>
    </source>
</evidence>
<keyword evidence="11" id="KW-1185">Reference proteome</keyword>
<dbReference type="EMBL" id="CP059399">
    <property type="protein sequence ID" value="QLY30993.1"/>
    <property type="molecule type" value="Genomic_DNA"/>
</dbReference>
<evidence type="ECO:0000256" key="7">
    <source>
        <dbReference type="SAM" id="SignalP"/>
    </source>
</evidence>
<comment type="similarity">
    <text evidence="1 6">Belongs to the thiolase-like superfamily. Thiolase family.</text>
</comment>
<dbReference type="Proteomes" id="UP000515512">
    <property type="component" value="Chromosome"/>
</dbReference>
<feature type="domain" description="Thiolase N-terminal" evidence="8">
    <location>
        <begin position="5"/>
        <end position="110"/>
    </location>
</feature>
<dbReference type="RefSeq" id="WP_181582191.1">
    <property type="nucleotide sequence ID" value="NZ_CP059399.1"/>
</dbReference>
<dbReference type="AlphaFoldDB" id="A0A7D6VBA0"/>
<evidence type="ECO:0000256" key="6">
    <source>
        <dbReference type="RuleBase" id="RU003557"/>
    </source>
</evidence>
<name>A0A7D6VBA0_9NOCA</name>
<dbReference type="InterPro" id="IPR020616">
    <property type="entry name" value="Thiolase_N"/>
</dbReference>
<dbReference type="EC" id="2.3.1.9" evidence="2"/>
<dbReference type="SUPFAM" id="SSF53901">
    <property type="entry name" value="Thiolase-like"/>
    <property type="match status" value="2"/>
</dbReference>
<keyword evidence="7" id="KW-0732">Signal</keyword>
<dbReference type="PANTHER" id="PTHR18919:SF107">
    <property type="entry name" value="ACETYL-COA ACETYLTRANSFERASE, CYTOSOLIC"/>
    <property type="match status" value="1"/>
</dbReference>
<dbReference type="InterPro" id="IPR020617">
    <property type="entry name" value="Thiolase_C"/>
</dbReference>
<dbReference type="InterPro" id="IPR016039">
    <property type="entry name" value="Thiolase-like"/>
</dbReference>
<dbReference type="GO" id="GO:0003985">
    <property type="term" value="F:acetyl-CoA C-acetyltransferase activity"/>
    <property type="evidence" value="ECO:0007669"/>
    <property type="project" value="UniProtKB-EC"/>
</dbReference>
<dbReference type="Gene3D" id="3.40.47.10">
    <property type="match status" value="3"/>
</dbReference>
<dbReference type="Pfam" id="PF00108">
    <property type="entry name" value="Thiolase_N"/>
    <property type="match status" value="2"/>
</dbReference>
<gene>
    <name evidence="10" type="ORF">H0264_00875</name>
</gene>
<evidence type="ECO:0000313" key="10">
    <source>
        <dbReference type="EMBL" id="QLY30993.1"/>
    </source>
</evidence>
<sequence>MRRAAIVMPMRTPVGLPGGALAAVAPHRLIATALSAAIGRSGLDPARVDHVVSAVDGSAAVSAALPLAGLSPAVSEFAIGPGPGSGLRALVTAAMMVQTGAADVVAVVGAGTEIASEQPEFAGQEALARRYDITRADADALAASSHRRTARAYRQGIFGAETAPVVVNLDPGDPNSAVRQLVDHDETLRDDVSTRGFAVLEPLAPEGIGTAGNSSAPTLAASACLVVAEERLADLGLEPMGYLLGWTTATGNPGVAVPATALAVDKVLSPGDFRVGDMDLVEIDETTAVEVLALTRFWESEGTKFDADERLNVNGGAIALGDPGGAAGLRVITTLLHELSRRAGGYGLATMPAGANQALAVLFETPHSVPIAATPRGARFHGARPRRFGRHRA</sequence>